<comment type="caution">
    <text evidence="13">The sequence shown here is derived from an EMBL/GenBank/DDBJ whole genome shotgun (WGS) entry which is preliminary data.</text>
</comment>
<feature type="domain" description="Bacterial surface antigen (D15)" evidence="11">
    <location>
        <begin position="292"/>
        <end position="556"/>
    </location>
</feature>
<evidence type="ECO:0000256" key="9">
    <source>
        <dbReference type="ARBA" id="ARBA00033063"/>
    </source>
</evidence>
<protein>
    <recommendedName>
        <fullName evidence="3">Translocation and assembly module subunit TamA</fullName>
    </recommendedName>
    <alternativeName>
        <fullName evidence="9">Autotransporter assembly factor TamA</fullName>
    </alternativeName>
</protein>
<dbReference type="Proteomes" id="UP000886687">
    <property type="component" value="Unassembled WGS sequence"/>
</dbReference>
<accession>A0A9E4K4Y1</accession>
<dbReference type="Pfam" id="PF01103">
    <property type="entry name" value="Omp85"/>
    <property type="match status" value="1"/>
</dbReference>
<gene>
    <name evidence="13" type="ORF">JAZ04_09705</name>
</gene>
<keyword evidence="6" id="KW-0732">Signal</keyword>
<evidence type="ECO:0000256" key="10">
    <source>
        <dbReference type="ARBA" id="ARBA00093548"/>
    </source>
</evidence>
<evidence type="ECO:0000259" key="12">
    <source>
        <dbReference type="Pfam" id="PF17243"/>
    </source>
</evidence>
<evidence type="ECO:0000256" key="4">
    <source>
        <dbReference type="ARBA" id="ARBA00022452"/>
    </source>
</evidence>
<feature type="domain" description="TamA POTRA" evidence="12">
    <location>
        <begin position="24"/>
        <end position="100"/>
    </location>
</feature>
<dbReference type="InterPro" id="IPR039910">
    <property type="entry name" value="D15-like"/>
</dbReference>
<dbReference type="GO" id="GO:0097347">
    <property type="term" value="C:TAM protein secretion complex"/>
    <property type="evidence" value="ECO:0007669"/>
    <property type="project" value="TreeGrafter"/>
</dbReference>
<evidence type="ECO:0000256" key="7">
    <source>
        <dbReference type="ARBA" id="ARBA00023136"/>
    </source>
</evidence>
<evidence type="ECO:0000256" key="5">
    <source>
        <dbReference type="ARBA" id="ARBA00022692"/>
    </source>
</evidence>
<organism evidence="13 14">
    <name type="scientific">Candidatus Thiodiazotropha lotti</name>
    <dbReference type="NCBI Taxonomy" id="2792787"/>
    <lineage>
        <taxon>Bacteria</taxon>
        <taxon>Pseudomonadati</taxon>
        <taxon>Pseudomonadota</taxon>
        <taxon>Gammaproteobacteria</taxon>
        <taxon>Chromatiales</taxon>
        <taxon>Sedimenticolaceae</taxon>
        <taxon>Candidatus Thiodiazotropha</taxon>
    </lineage>
</organism>
<reference evidence="13" key="1">
    <citation type="journal article" date="2021" name="Proc. Natl. Acad. Sci. U.S.A.">
        <title>Global biogeography of chemosynthetic symbionts reveals both localized and globally distributed symbiont groups. .</title>
        <authorList>
            <person name="Osvatic J.T."/>
            <person name="Wilkins L.G.E."/>
            <person name="Leibrecht L."/>
            <person name="Leray M."/>
            <person name="Zauner S."/>
            <person name="Polzin J."/>
            <person name="Camacho Y."/>
            <person name="Gros O."/>
            <person name="van Gils J.A."/>
            <person name="Eisen J.A."/>
            <person name="Petersen J.M."/>
            <person name="Yuen B."/>
        </authorList>
    </citation>
    <scope>NUCLEOTIDE SEQUENCE</scope>
    <source>
        <strain evidence="13">MAGL173</strain>
    </source>
</reference>
<evidence type="ECO:0000256" key="8">
    <source>
        <dbReference type="ARBA" id="ARBA00023237"/>
    </source>
</evidence>
<evidence type="ECO:0000259" key="11">
    <source>
        <dbReference type="Pfam" id="PF01103"/>
    </source>
</evidence>
<dbReference type="PANTHER" id="PTHR12815:SF47">
    <property type="entry name" value="TRANSLOCATION AND ASSEMBLY MODULE SUBUNIT TAMA"/>
    <property type="match status" value="1"/>
</dbReference>
<evidence type="ECO:0000256" key="2">
    <source>
        <dbReference type="ARBA" id="ARBA00010248"/>
    </source>
</evidence>
<comment type="subunit">
    <text evidence="10">Interacts with TamB to form the translocation and assembly module (TAM).</text>
</comment>
<dbReference type="InterPro" id="IPR035243">
    <property type="entry name" value="TamA_POTRA_Dom_1"/>
</dbReference>
<comment type="similarity">
    <text evidence="2">Belongs to the TamA family.</text>
</comment>
<dbReference type="Pfam" id="PF17243">
    <property type="entry name" value="POTRA_TamA_1"/>
    <property type="match status" value="1"/>
</dbReference>
<comment type="subcellular location">
    <subcellularLocation>
        <location evidence="1">Cell outer membrane</location>
    </subcellularLocation>
</comment>
<evidence type="ECO:0000256" key="1">
    <source>
        <dbReference type="ARBA" id="ARBA00004442"/>
    </source>
</evidence>
<dbReference type="AlphaFoldDB" id="A0A9E4K4Y1"/>
<keyword evidence="5" id="KW-0812">Transmembrane</keyword>
<evidence type="ECO:0000313" key="14">
    <source>
        <dbReference type="Proteomes" id="UP000886687"/>
    </source>
</evidence>
<evidence type="ECO:0000256" key="3">
    <source>
        <dbReference type="ARBA" id="ARBA00015419"/>
    </source>
</evidence>
<proteinExistence type="inferred from homology"/>
<sequence>MRNSIFILVLLAIPVNLYGLEVAVSVKGLESQVRDNVLVYLSIEQERSRSSLTEARLRLLHGKAESEIREALKPFGFFKPSIISKLAQQEQRFQVTYTVESGPAVKIDEVDFRVSGEGSKDPRVSKVFPLKTGDVLDQSLYDRAKQSLLSDTIEQGYLDAKYLQHRIVVDTASDTASINLHLDTGMRLRFGEVRFNQDVMDADFLGRYVPFNTGDPFSQEALLNLQGQLTDSEYFKRVEVISRRDQVEGDRVPVDINLKPNKKNRYRIGLGYSTDTGPRLTLDWKNRRIGRRGHRMRTEFQISEPISSLSTEYVIPLERPTEDYLRLGASYEHFNSDTNQGDRALINLTHSVSLDRGWRRSLGLEYTREDFKVGNREGKSRLLVPSVDWLRIKSDGKQRIKRGKRLNFRIEGASDAVMSSTSYFQLYASGKDIRALGDGAWRLLSRVELGATWAPDFSDELPPSKRFFAGGDNTVRGFGYQDLGPEDSEGDVIGGRYLAVGSLEIDRHISGKWSGALFVDAGNAYDQDYDSETAYGVGLGVRWQSPVGPVRFDVASGRVEDEQHWRLHVVVGPEL</sequence>
<dbReference type="InterPro" id="IPR000184">
    <property type="entry name" value="Bac_surfAg_D15"/>
</dbReference>
<keyword evidence="8" id="KW-0998">Cell outer membrane</keyword>
<keyword evidence="7" id="KW-0472">Membrane</keyword>
<dbReference type="PANTHER" id="PTHR12815">
    <property type="entry name" value="SORTING AND ASSEMBLY MACHINERY SAMM50 PROTEIN FAMILY MEMBER"/>
    <property type="match status" value="1"/>
</dbReference>
<evidence type="ECO:0000256" key="6">
    <source>
        <dbReference type="ARBA" id="ARBA00022729"/>
    </source>
</evidence>
<dbReference type="Gene3D" id="2.40.160.50">
    <property type="entry name" value="membrane protein fhac: a member of the omp85/tpsb transporter family"/>
    <property type="match status" value="1"/>
</dbReference>
<name>A0A9E4K4Y1_9GAMM</name>
<dbReference type="Gene3D" id="3.10.20.310">
    <property type="entry name" value="membrane protein fhac"/>
    <property type="match status" value="3"/>
</dbReference>
<keyword evidence="4" id="KW-1134">Transmembrane beta strand</keyword>
<dbReference type="EMBL" id="JAEPDI010000005">
    <property type="protein sequence ID" value="MCG7939114.1"/>
    <property type="molecule type" value="Genomic_DNA"/>
</dbReference>
<evidence type="ECO:0000313" key="13">
    <source>
        <dbReference type="EMBL" id="MCG7939114.1"/>
    </source>
</evidence>
<dbReference type="GO" id="GO:0009279">
    <property type="term" value="C:cell outer membrane"/>
    <property type="evidence" value="ECO:0007669"/>
    <property type="project" value="UniProtKB-SubCell"/>
</dbReference>
<dbReference type="GO" id="GO:0009306">
    <property type="term" value="P:protein secretion"/>
    <property type="evidence" value="ECO:0007669"/>
    <property type="project" value="TreeGrafter"/>
</dbReference>